<dbReference type="Pfam" id="PF04951">
    <property type="entry name" value="Peptidase_M55"/>
    <property type="match status" value="1"/>
</dbReference>
<sequence length="267" mass="30242">MKIFISADIEGVSDICHWNETTKGHEDYEEFKIQLTREVNAVCLGALKNNAADIFIKDAHESGRNIIHRDLPREANLIRGWAYHPYLMMEGLDKSFNCSIFIGYHSAGGTNGSPLAHTMDPNKILYIKINDEIASEFKINYYTSLYIGVPVVLVTGDRALCEEVKKVNKNIKTIVTKTGVGDSAVNIHPMKIEDTISKTTENLIKEAVFDKFIEPLPNSFNVEISYKNHNDAYKASFFPKVELKDSNTITFKSKDYFEVLQAFLFLT</sequence>
<evidence type="ECO:0000313" key="3">
    <source>
        <dbReference type="EMBL" id="NEU04177.1"/>
    </source>
</evidence>
<dbReference type="Proteomes" id="UP000481872">
    <property type="component" value="Unassembled WGS sequence"/>
</dbReference>
<dbReference type="Gene3D" id="3.40.50.10780">
    <property type="entry name" value="Dipeptide transport protein"/>
    <property type="match status" value="1"/>
</dbReference>
<dbReference type="InterPro" id="IPR036177">
    <property type="entry name" value="Peptidase_M55_sf"/>
</dbReference>
<reference evidence="3 4" key="1">
    <citation type="submission" date="2020-02" db="EMBL/GenBank/DDBJ databases">
        <title>Genome assembly of a novel Clostridium senegalense strain.</title>
        <authorList>
            <person name="Gupta T.B."/>
            <person name="Jauregui R."/>
            <person name="Maclean P."/>
            <person name="Nawarathana A."/>
            <person name="Brightwell G."/>
        </authorList>
    </citation>
    <scope>NUCLEOTIDE SEQUENCE [LARGE SCALE GENOMIC DNA]</scope>
    <source>
        <strain evidence="3 4">AGRFS4</strain>
    </source>
</reference>
<comment type="caution">
    <text evidence="3">The sequence shown here is derived from an EMBL/GenBank/DDBJ whole genome shotgun (WGS) entry which is preliminary data.</text>
</comment>
<feature type="active site" description="Nucleophile" evidence="1">
    <location>
        <position position="117"/>
    </location>
</feature>
<feature type="binding site" evidence="2">
    <location>
        <position position="8"/>
    </location>
    <ligand>
        <name>Zn(2+)</name>
        <dbReference type="ChEBI" id="CHEBI:29105"/>
        <label>2</label>
    </ligand>
</feature>
<keyword evidence="2" id="KW-0479">Metal-binding</keyword>
<dbReference type="RefSeq" id="WP_199869382.1">
    <property type="nucleotide sequence ID" value="NZ_JAAGPU010000005.1"/>
</dbReference>
<keyword evidence="4" id="KW-1185">Reference proteome</keyword>
<gene>
    <name evidence="3" type="ORF">G3M99_04745</name>
</gene>
<dbReference type="AlphaFoldDB" id="A0A6M0H111"/>
<dbReference type="GO" id="GO:0046872">
    <property type="term" value="F:metal ion binding"/>
    <property type="evidence" value="ECO:0007669"/>
    <property type="project" value="UniProtKB-KW"/>
</dbReference>
<evidence type="ECO:0000313" key="4">
    <source>
        <dbReference type="Proteomes" id="UP000481872"/>
    </source>
</evidence>
<feature type="binding site" evidence="2">
    <location>
        <position position="60"/>
    </location>
    <ligand>
        <name>Zn(2+)</name>
        <dbReference type="ChEBI" id="CHEBI:29105"/>
        <label>2</label>
    </ligand>
</feature>
<accession>A0A6M0H111</accession>
<dbReference type="EMBL" id="JAAGPU010000005">
    <property type="protein sequence ID" value="NEU04177.1"/>
    <property type="molecule type" value="Genomic_DNA"/>
</dbReference>
<name>A0A6M0H111_9CLOT</name>
<evidence type="ECO:0000256" key="2">
    <source>
        <dbReference type="PIRSR" id="PIRSR015853-2"/>
    </source>
</evidence>
<dbReference type="Gene3D" id="3.30.1360.130">
    <property type="entry name" value="Dipeptide transport protein"/>
    <property type="match status" value="1"/>
</dbReference>
<protein>
    <submittedName>
        <fullName evidence="3">Amino acid amidase</fullName>
    </submittedName>
</protein>
<organism evidence="3 4">
    <name type="scientific">Clostridium senegalense</name>
    <dbReference type="NCBI Taxonomy" id="1465809"/>
    <lineage>
        <taxon>Bacteria</taxon>
        <taxon>Bacillati</taxon>
        <taxon>Bacillota</taxon>
        <taxon>Clostridia</taxon>
        <taxon>Eubacteriales</taxon>
        <taxon>Clostridiaceae</taxon>
        <taxon>Clostridium</taxon>
    </lineage>
</organism>
<dbReference type="InterPro" id="IPR007035">
    <property type="entry name" value="Peptidase_M55"/>
</dbReference>
<feature type="binding site" evidence="2">
    <location>
        <position position="8"/>
    </location>
    <ligand>
        <name>Zn(2+)</name>
        <dbReference type="ChEBI" id="CHEBI:29105"/>
        <label>1</label>
    </ligand>
</feature>
<feature type="binding site" evidence="2">
    <location>
        <position position="105"/>
    </location>
    <ligand>
        <name>Zn(2+)</name>
        <dbReference type="ChEBI" id="CHEBI:29105"/>
        <label>2</label>
    </ligand>
</feature>
<dbReference type="SUPFAM" id="SSF63992">
    <property type="entry name" value="Dipeptide transport protein"/>
    <property type="match status" value="1"/>
</dbReference>
<keyword evidence="2" id="KW-0862">Zinc</keyword>
<feature type="binding site" evidence="2">
    <location>
        <position position="136"/>
    </location>
    <ligand>
        <name>Zn(2+)</name>
        <dbReference type="ChEBI" id="CHEBI:29105"/>
        <label>2</label>
    </ligand>
</feature>
<dbReference type="InterPro" id="IPR027476">
    <property type="entry name" value="DppA_N"/>
</dbReference>
<feature type="binding site" evidence="2">
    <location>
        <position position="10"/>
    </location>
    <ligand>
        <name>Zn(2+)</name>
        <dbReference type="ChEBI" id="CHEBI:29105"/>
        <label>1</label>
    </ligand>
</feature>
<dbReference type="CDD" id="cd08770">
    <property type="entry name" value="DAP_dppA_3"/>
    <property type="match status" value="1"/>
</dbReference>
<dbReference type="PIRSF" id="PIRSF015853">
    <property type="entry name" value="Pep_DppA"/>
    <property type="match status" value="1"/>
</dbReference>
<proteinExistence type="predicted"/>
<evidence type="ECO:0000256" key="1">
    <source>
        <dbReference type="PIRSR" id="PIRSR015853-1"/>
    </source>
</evidence>